<proteinExistence type="predicted"/>
<dbReference type="EMBL" id="GBRD01007805">
    <property type="protein sequence ID" value="JAG58016.1"/>
    <property type="molecule type" value="Transcribed_RNA"/>
</dbReference>
<dbReference type="EMBL" id="GBRD01007801">
    <property type="protein sequence ID" value="JAG58020.1"/>
    <property type="molecule type" value="Transcribed_RNA"/>
</dbReference>
<dbReference type="EMBL" id="GBRD01007806">
    <property type="protein sequence ID" value="JAG58015.1"/>
    <property type="molecule type" value="Transcribed_RNA"/>
</dbReference>
<protein>
    <submittedName>
        <fullName evidence="1">Uncharacterized protein</fullName>
    </submittedName>
</protein>
<dbReference type="AlphaFoldDB" id="A0A0K8SYR6"/>
<sequence>MYRKLIEGPTSRYLGGYLDLCYGKKLKFLSMITEHQESISTFCDNRYTRVDDSNTRVNENRSSVLHQRAEHRNIFLLKCGFPQLHPECRTQYRTRVQNFIQFVQE</sequence>
<organism evidence="1">
    <name type="scientific">Lygus hesperus</name>
    <name type="common">Western plant bug</name>
    <dbReference type="NCBI Taxonomy" id="30085"/>
    <lineage>
        <taxon>Eukaryota</taxon>
        <taxon>Metazoa</taxon>
        <taxon>Ecdysozoa</taxon>
        <taxon>Arthropoda</taxon>
        <taxon>Hexapoda</taxon>
        <taxon>Insecta</taxon>
        <taxon>Pterygota</taxon>
        <taxon>Neoptera</taxon>
        <taxon>Paraneoptera</taxon>
        <taxon>Hemiptera</taxon>
        <taxon>Heteroptera</taxon>
        <taxon>Panheteroptera</taxon>
        <taxon>Cimicomorpha</taxon>
        <taxon>Miridae</taxon>
        <taxon>Mirini</taxon>
        <taxon>Lygus</taxon>
    </lineage>
</organism>
<evidence type="ECO:0000313" key="1">
    <source>
        <dbReference type="EMBL" id="JAG58020.1"/>
    </source>
</evidence>
<name>A0A0K8SYR6_LYGHE</name>
<reference evidence="1" key="1">
    <citation type="submission" date="2014-09" db="EMBL/GenBank/DDBJ databases">
        <authorList>
            <person name="Magalhaes I.L.F."/>
            <person name="Oliveira U."/>
            <person name="Santos F.R."/>
            <person name="Vidigal T.H.D.A."/>
            <person name="Brescovit A.D."/>
            <person name="Santos A.J."/>
        </authorList>
    </citation>
    <scope>NUCLEOTIDE SEQUENCE</scope>
</reference>
<accession>A0A0K8SYR6</accession>